<sequence>MKGLSKQLSEINEKPSNVMMKNDSCLEKMIVKVVKNMKNSLLHKIELLQAKPFDRETEKENLKKQLDILQTELNTEKVVNREALSKEKYSNREAINELE</sequence>
<evidence type="ECO:0000313" key="1">
    <source>
        <dbReference type="EMBL" id="KAH3698273.1"/>
    </source>
</evidence>
<organism evidence="1 2">
    <name type="scientific">Dreissena polymorpha</name>
    <name type="common">Zebra mussel</name>
    <name type="synonym">Mytilus polymorpha</name>
    <dbReference type="NCBI Taxonomy" id="45954"/>
    <lineage>
        <taxon>Eukaryota</taxon>
        <taxon>Metazoa</taxon>
        <taxon>Spiralia</taxon>
        <taxon>Lophotrochozoa</taxon>
        <taxon>Mollusca</taxon>
        <taxon>Bivalvia</taxon>
        <taxon>Autobranchia</taxon>
        <taxon>Heteroconchia</taxon>
        <taxon>Euheterodonta</taxon>
        <taxon>Imparidentia</taxon>
        <taxon>Neoheterodontei</taxon>
        <taxon>Myida</taxon>
        <taxon>Dreissenoidea</taxon>
        <taxon>Dreissenidae</taxon>
        <taxon>Dreissena</taxon>
    </lineage>
</organism>
<accession>A0A9D4BM91</accession>
<reference evidence="1" key="2">
    <citation type="submission" date="2020-11" db="EMBL/GenBank/DDBJ databases">
        <authorList>
            <person name="McCartney M.A."/>
            <person name="Auch B."/>
            <person name="Kono T."/>
            <person name="Mallez S."/>
            <person name="Becker A."/>
            <person name="Gohl D.M."/>
            <person name="Silverstein K.A.T."/>
            <person name="Koren S."/>
            <person name="Bechman K.B."/>
            <person name="Herman A."/>
            <person name="Abrahante J.E."/>
            <person name="Garbe J."/>
        </authorList>
    </citation>
    <scope>NUCLEOTIDE SEQUENCE</scope>
    <source>
        <strain evidence="1">Duluth1</strain>
        <tissue evidence="1">Whole animal</tissue>
    </source>
</reference>
<protein>
    <submittedName>
        <fullName evidence="1">Uncharacterized protein</fullName>
    </submittedName>
</protein>
<dbReference type="EMBL" id="JAIWYP010000016">
    <property type="protein sequence ID" value="KAH3698273.1"/>
    <property type="molecule type" value="Genomic_DNA"/>
</dbReference>
<gene>
    <name evidence="1" type="ORF">DPMN_085792</name>
</gene>
<keyword evidence="2" id="KW-1185">Reference proteome</keyword>
<dbReference type="Proteomes" id="UP000828390">
    <property type="component" value="Unassembled WGS sequence"/>
</dbReference>
<evidence type="ECO:0000313" key="2">
    <source>
        <dbReference type="Proteomes" id="UP000828390"/>
    </source>
</evidence>
<name>A0A9D4BM91_DREPO</name>
<reference evidence="1" key="1">
    <citation type="journal article" date="2019" name="bioRxiv">
        <title>The Genome of the Zebra Mussel, Dreissena polymorpha: A Resource for Invasive Species Research.</title>
        <authorList>
            <person name="McCartney M.A."/>
            <person name="Auch B."/>
            <person name="Kono T."/>
            <person name="Mallez S."/>
            <person name="Zhang Y."/>
            <person name="Obille A."/>
            <person name="Becker A."/>
            <person name="Abrahante J.E."/>
            <person name="Garbe J."/>
            <person name="Badalamenti J.P."/>
            <person name="Herman A."/>
            <person name="Mangelson H."/>
            <person name="Liachko I."/>
            <person name="Sullivan S."/>
            <person name="Sone E.D."/>
            <person name="Koren S."/>
            <person name="Silverstein K.A.T."/>
            <person name="Beckman K.B."/>
            <person name="Gohl D.M."/>
        </authorList>
    </citation>
    <scope>NUCLEOTIDE SEQUENCE</scope>
    <source>
        <strain evidence="1">Duluth1</strain>
        <tissue evidence="1">Whole animal</tissue>
    </source>
</reference>
<dbReference type="AlphaFoldDB" id="A0A9D4BM91"/>
<proteinExistence type="predicted"/>
<comment type="caution">
    <text evidence="1">The sequence shown here is derived from an EMBL/GenBank/DDBJ whole genome shotgun (WGS) entry which is preliminary data.</text>
</comment>